<evidence type="ECO:0000313" key="3">
    <source>
        <dbReference type="EMBL" id="SEO16435.1"/>
    </source>
</evidence>
<keyword evidence="2" id="KW-0732">Signal</keyword>
<gene>
    <name evidence="3" type="ORF">SAMN04490369_10502</name>
</gene>
<dbReference type="AlphaFoldDB" id="A0A1H8MGB5"/>
<evidence type="ECO:0000256" key="1">
    <source>
        <dbReference type="SAM" id="MobiDB-lite"/>
    </source>
</evidence>
<evidence type="ECO:0000256" key="2">
    <source>
        <dbReference type="SAM" id="SignalP"/>
    </source>
</evidence>
<reference evidence="3 4" key="1">
    <citation type="submission" date="2016-10" db="EMBL/GenBank/DDBJ databases">
        <authorList>
            <person name="de Groot N.N."/>
        </authorList>
    </citation>
    <scope>NUCLEOTIDE SEQUENCE [LARGE SCALE GENOMIC DNA]</scope>
    <source>
        <strain evidence="3 4">558</strain>
    </source>
</reference>
<organism evidence="3 4">
    <name type="scientific">Vreelandella aquamarina</name>
    <dbReference type="NCBI Taxonomy" id="77097"/>
    <lineage>
        <taxon>Bacteria</taxon>
        <taxon>Pseudomonadati</taxon>
        <taxon>Pseudomonadota</taxon>
        <taxon>Gammaproteobacteria</taxon>
        <taxon>Oceanospirillales</taxon>
        <taxon>Halomonadaceae</taxon>
        <taxon>Vreelandella</taxon>
    </lineage>
</organism>
<feature type="chain" id="PRO_5011628731" evidence="2">
    <location>
        <begin position="23"/>
        <end position="152"/>
    </location>
</feature>
<accession>A0A1H8MGB5</accession>
<name>A0A1H8MGB5_9GAMM</name>
<dbReference type="EMBL" id="FODB01000050">
    <property type="protein sequence ID" value="SEO16435.1"/>
    <property type="molecule type" value="Genomic_DNA"/>
</dbReference>
<dbReference type="RefSeq" id="WP_062374989.1">
    <property type="nucleotide sequence ID" value="NZ_JAJGNE010000069.1"/>
</dbReference>
<dbReference type="InterPro" id="IPR032258">
    <property type="entry name" value="DUF5061"/>
</dbReference>
<feature type="region of interest" description="Disordered" evidence="1">
    <location>
        <begin position="133"/>
        <end position="152"/>
    </location>
</feature>
<sequence>MSNSLIFIARPARMLLAALSVAVVSGCATYPSGNQQQVQYVLGNDTAKPLQDENLNGFLAQAPAGAVLNLVQSPWGDNVEIVADAPYLAASGRECRKLRVIEQGSGAARTALTCATPNGWVNQRMLLPESQQGAMSLTSPMTHSPGTTQGRY</sequence>
<dbReference type="STRING" id="77097.SAMN04490369_10502"/>
<proteinExistence type="predicted"/>
<dbReference type="Pfam" id="PF16587">
    <property type="entry name" value="DUF5061"/>
    <property type="match status" value="1"/>
</dbReference>
<dbReference type="Proteomes" id="UP000199493">
    <property type="component" value="Unassembled WGS sequence"/>
</dbReference>
<feature type="signal peptide" evidence="2">
    <location>
        <begin position="1"/>
        <end position="22"/>
    </location>
</feature>
<evidence type="ECO:0000313" key="4">
    <source>
        <dbReference type="Proteomes" id="UP000199493"/>
    </source>
</evidence>
<protein>
    <submittedName>
        <fullName evidence="3">Common-antigen outer membrane protein</fullName>
    </submittedName>
</protein>